<dbReference type="HOGENOM" id="CLU_786246_0_0_1"/>
<dbReference type="VEuPathDB" id="AmoebaDB:DDB_G0274433"/>
<keyword evidence="6" id="KW-1185">Reference proteome</keyword>
<dbReference type="AlphaFoldDB" id="Q86HT5"/>
<dbReference type="CDD" id="cd02205">
    <property type="entry name" value="CBS_pair_SF"/>
    <property type="match status" value="2"/>
</dbReference>
<keyword evidence="1" id="KW-0677">Repeat</keyword>
<name>Q86HT5_DICDI</name>
<dbReference type="InterPro" id="IPR000644">
    <property type="entry name" value="CBS_dom"/>
</dbReference>
<dbReference type="dictyBase" id="DDB_G0274433"/>
<dbReference type="PhylomeDB" id="Q86HT5"/>
<dbReference type="InterPro" id="IPR050511">
    <property type="entry name" value="AMPK_gamma/SDS23_families"/>
</dbReference>
<dbReference type="OMA" id="KGHHRIF"/>
<dbReference type="Gene3D" id="3.10.580.10">
    <property type="entry name" value="CBS-domain"/>
    <property type="match status" value="2"/>
</dbReference>
<dbReference type="eggNOG" id="ENOG502S8AH">
    <property type="taxonomic scope" value="Eukaryota"/>
</dbReference>
<proteinExistence type="predicted"/>
<evidence type="ECO:0000259" key="4">
    <source>
        <dbReference type="PROSITE" id="PS51371"/>
    </source>
</evidence>
<dbReference type="STRING" id="44689.Q86HT5"/>
<evidence type="ECO:0000313" key="6">
    <source>
        <dbReference type="Proteomes" id="UP000002195"/>
    </source>
</evidence>
<dbReference type="PANTHER" id="PTHR13780:SF164">
    <property type="entry name" value="CBS DOMAIN-CONTAINING PROTEIN"/>
    <property type="match status" value="1"/>
</dbReference>
<accession>Q554X5</accession>
<keyword evidence="2 3" id="KW-0129">CBS domain</keyword>
<comment type="caution">
    <text evidence="5">The sequence shown here is derived from an EMBL/GenBank/DDBJ whole genome shotgun (WGS) entry which is preliminary data.</text>
</comment>
<evidence type="ECO:0000313" key="5">
    <source>
        <dbReference type="EMBL" id="EAL70109.1"/>
    </source>
</evidence>
<feature type="domain" description="CBS" evidence="4">
    <location>
        <begin position="111"/>
        <end position="169"/>
    </location>
</feature>
<evidence type="ECO:0000256" key="1">
    <source>
        <dbReference type="ARBA" id="ARBA00022737"/>
    </source>
</evidence>
<evidence type="ECO:0000256" key="3">
    <source>
        <dbReference type="PROSITE-ProRule" id="PRU00703"/>
    </source>
</evidence>
<dbReference type="EMBL" id="AAFI02000012">
    <property type="protein sequence ID" value="EAL70109.1"/>
    <property type="molecule type" value="Genomic_DNA"/>
</dbReference>
<dbReference type="Proteomes" id="UP000002195">
    <property type="component" value="Unassembled WGS sequence"/>
</dbReference>
<organism evidence="5 6">
    <name type="scientific">Dictyostelium discoideum</name>
    <name type="common">Social amoeba</name>
    <dbReference type="NCBI Taxonomy" id="44689"/>
    <lineage>
        <taxon>Eukaryota</taxon>
        <taxon>Amoebozoa</taxon>
        <taxon>Evosea</taxon>
        <taxon>Eumycetozoa</taxon>
        <taxon>Dictyostelia</taxon>
        <taxon>Dictyosteliales</taxon>
        <taxon>Dictyosteliaceae</taxon>
        <taxon>Dictyostelium</taxon>
    </lineage>
</organism>
<feature type="domain" description="CBS" evidence="4">
    <location>
        <begin position="255"/>
        <end position="314"/>
    </location>
</feature>
<dbReference type="SUPFAM" id="SSF54631">
    <property type="entry name" value="CBS-domain pair"/>
    <property type="match status" value="2"/>
</dbReference>
<reference evidence="5 6" key="1">
    <citation type="journal article" date="2005" name="Nature">
        <title>The genome of the social amoeba Dictyostelium discoideum.</title>
        <authorList>
            <consortium name="The Dictyostelium discoideum Sequencing Consortium"/>
            <person name="Eichinger L."/>
            <person name="Pachebat J.A."/>
            <person name="Glockner G."/>
            <person name="Rajandream M.A."/>
            <person name="Sucgang R."/>
            <person name="Berriman M."/>
            <person name="Song J."/>
            <person name="Olsen R."/>
            <person name="Szafranski K."/>
            <person name="Xu Q."/>
            <person name="Tunggal B."/>
            <person name="Kummerfeld S."/>
            <person name="Madera M."/>
            <person name="Konfortov B.A."/>
            <person name="Rivero F."/>
            <person name="Bankier A.T."/>
            <person name="Lehmann R."/>
            <person name="Hamlin N."/>
            <person name="Davies R."/>
            <person name="Gaudet P."/>
            <person name="Fey P."/>
            <person name="Pilcher K."/>
            <person name="Chen G."/>
            <person name="Saunders D."/>
            <person name="Sodergren E."/>
            <person name="Davis P."/>
            <person name="Kerhornou A."/>
            <person name="Nie X."/>
            <person name="Hall N."/>
            <person name="Anjard C."/>
            <person name="Hemphill L."/>
            <person name="Bason N."/>
            <person name="Farbrother P."/>
            <person name="Desany B."/>
            <person name="Just E."/>
            <person name="Morio T."/>
            <person name="Rost R."/>
            <person name="Churcher C."/>
            <person name="Cooper J."/>
            <person name="Haydock S."/>
            <person name="van Driessche N."/>
            <person name="Cronin A."/>
            <person name="Goodhead I."/>
            <person name="Muzny D."/>
            <person name="Mourier T."/>
            <person name="Pain A."/>
            <person name="Lu M."/>
            <person name="Harper D."/>
            <person name="Lindsay R."/>
            <person name="Hauser H."/>
            <person name="James K."/>
            <person name="Quiles M."/>
            <person name="Madan Babu M."/>
            <person name="Saito T."/>
            <person name="Buchrieser C."/>
            <person name="Wardroper A."/>
            <person name="Felder M."/>
            <person name="Thangavelu M."/>
            <person name="Johnson D."/>
            <person name="Knights A."/>
            <person name="Loulseged H."/>
            <person name="Mungall K."/>
            <person name="Oliver K."/>
            <person name="Price C."/>
            <person name="Quail M.A."/>
            <person name="Urushihara H."/>
            <person name="Hernandez J."/>
            <person name="Rabbinowitsch E."/>
            <person name="Steffen D."/>
            <person name="Sanders M."/>
            <person name="Ma J."/>
            <person name="Kohara Y."/>
            <person name="Sharp S."/>
            <person name="Simmonds M."/>
            <person name="Spiegler S."/>
            <person name="Tivey A."/>
            <person name="Sugano S."/>
            <person name="White B."/>
            <person name="Walker D."/>
            <person name="Woodward J."/>
            <person name="Winckler T."/>
            <person name="Tanaka Y."/>
            <person name="Shaulsky G."/>
            <person name="Schleicher M."/>
            <person name="Weinstock G."/>
            <person name="Rosenthal A."/>
            <person name="Cox E.C."/>
            <person name="Chisholm R.L."/>
            <person name="Gibbs R."/>
            <person name="Loomis W.F."/>
            <person name="Platzer M."/>
            <person name="Kay R.R."/>
            <person name="Williams J."/>
            <person name="Dear P.H."/>
            <person name="Noegel A.A."/>
            <person name="Barrell B."/>
            <person name="Kuspa A."/>
        </authorList>
    </citation>
    <scope>NUCLEOTIDE SEQUENCE [LARGE SCALE GENOMIC DNA]</scope>
    <source>
        <strain evidence="5 6">AX4</strain>
    </source>
</reference>
<dbReference type="PANTHER" id="PTHR13780">
    <property type="entry name" value="AMP-ACTIVATED PROTEIN KINASE, GAMMA REGULATORY SUBUNIT"/>
    <property type="match status" value="1"/>
</dbReference>
<protein>
    <recommendedName>
        <fullName evidence="4">CBS domain-containing protein</fullName>
    </recommendedName>
</protein>
<dbReference type="GeneID" id="8619627"/>
<dbReference type="InterPro" id="IPR046342">
    <property type="entry name" value="CBS_dom_sf"/>
</dbReference>
<sequence>MEKLISDVINSNSQYWIQKRNTHVINVYDDFKVRDALKVLASNKILSVPVIERATGDYLGFIDMNDILHSIIDSFLANNSQQDGHDWVRLCHDVSVSEKFANQPVSVLINQSKKDFFIPVDESGSIHQLIDEIFSKGIHRVIVVGEDANTKGIISQTDILEFILENRDEIKGADFEKPIGQLKDLVEKDVITINAEVMTIQCYYVMMKHSKQSIALTGKHGEIIGNLSITDLRGLDPENFELLLSPAIDFWNKTNSKSKICVVPSSTTFKEIINILYKNRLHRLWLSSKEEGGCYGTVTIGNIMKYFSRDQHEVIRRNSLSSSSGSLNLNSSSNSISKKPLTPVKICPIVEEK</sequence>
<dbReference type="KEGG" id="ddi:DDB_G0274433"/>
<feature type="domain" description="CBS" evidence="4">
    <location>
        <begin position="20"/>
        <end position="78"/>
    </location>
</feature>
<evidence type="ECO:0000256" key="2">
    <source>
        <dbReference type="ARBA" id="ARBA00023122"/>
    </source>
</evidence>
<gene>
    <name evidence="5" type="ORF">DDB_G0274433</name>
</gene>
<dbReference type="PROSITE" id="PS51371">
    <property type="entry name" value="CBS"/>
    <property type="match status" value="3"/>
</dbReference>
<dbReference type="SMART" id="SM00116">
    <property type="entry name" value="CBS"/>
    <property type="match status" value="4"/>
</dbReference>
<dbReference type="Pfam" id="PF00571">
    <property type="entry name" value="CBS"/>
    <property type="match status" value="3"/>
</dbReference>
<dbReference type="InParanoid" id="Q86HT5"/>
<dbReference type="SMR" id="Q86HT5"/>
<dbReference type="PaxDb" id="44689-DDB0305116"/>
<dbReference type="RefSeq" id="XP_644198.1">
    <property type="nucleotide sequence ID" value="XM_639106.1"/>
</dbReference>
<accession>Q86HT5</accession>